<dbReference type="PROSITE" id="PS51257">
    <property type="entry name" value="PROKAR_LIPOPROTEIN"/>
    <property type="match status" value="1"/>
</dbReference>
<sequence>MTKTCLIIFAPLLMLVACKQPEARRPVSAKTGSFMRTSIERNKNLLDYEEKRIDSIIAKDSLHQYHASSNGYWYYFDIRDSTQNYVPKEGDVVKINYDIRSLSEETIYSSEEIGEVHFKVDKEDYFPGLRTAVKLLKEGEKATFLFPSSLAYGYHGDDQRIGTNQPIKSTITLIDIIEKASDSIKTNN</sequence>
<evidence type="ECO:0000313" key="6">
    <source>
        <dbReference type="EMBL" id="MDG3584812.1"/>
    </source>
</evidence>
<proteinExistence type="inferred from homology"/>
<evidence type="ECO:0000259" key="5">
    <source>
        <dbReference type="PROSITE" id="PS50059"/>
    </source>
</evidence>
<dbReference type="SUPFAM" id="SSF54534">
    <property type="entry name" value="FKBP-like"/>
    <property type="match status" value="1"/>
</dbReference>
<comment type="caution">
    <text evidence="6">The sequence shown here is derived from an EMBL/GenBank/DDBJ whole genome shotgun (WGS) entry which is preliminary data.</text>
</comment>
<keyword evidence="2 3" id="KW-0697">Rotamase</keyword>
<evidence type="ECO:0000256" key="4">
    <source>
        <dbReference type="RuleBase" id="RU003915"/>
    </source>
</evidence>
<dbReference type="Gene3D" id="3.10.50.40">
    <property type="match status" value="1"/>
</dbReference>
<dbReference type="PROSITE" id="PS50059">
    <property type="entry name" value="FKBP_PPIASE"/>
    <property type="match status" value="1"/>
</dbReference>
<comment type="catalytic activity">
    <reaction evidence="1 3 4">
        <text>[protein]-peptidylproline (omega=180) = [protein]-peptidylproline (omega=0)</text>
        <dbReference type="Rhea" id="RHEA:16237"/>
        <dbReference type="Rhea" id="RHEA-COMP:10747"/>
        <dbReference type="Rhea" id="RHEA-COMP:10748"/>
        <dbReference type="ChEBI" id="CHEBI:83833"/>
        <dbReference type="ChEBI" id="CHEBI:83834"/>
        <dbReference type="EC" id="5.2.1.8"/>
    </reaction>
</comment>
<gene>
    <name evidence="6" type="primary">gldI</name>
    <name evidence="6" type="ORF">OSR52_02945</name>
</gene>
<reference evidence="6" key="1">
    <citation type="submission" date="2022-11" db="EMBL/GenBank/DDBJ databases">
        <title>High-quality draft genome sequence of Galbibacter sp. strain CMA-7.</title>
        <authorList>
            <person name="Wei L."/>
            <person name="Dong C."/>
            <person name="Shao Z."/>
        </authorList>
    </citation>
    <scope>NUCLEOTIDE SEQUENCE</scope>
    <source>
        <strain evidence="6">CMA-7</strain>
    </source>
</reference>
<evidence type="ECO:0000313" key="7">
    <source>
        <dbReference type="Proteomes" id="UP001153642"/>
    </source>
</evidence>
<feature type="domain" description="PPIase FKBP-type" evidence="5">
    <location>
        <begin position="90"/>
        <end position="177"/>
    </location>
</feature>
<organism evidence="6 7">
    <name type="scientific">Galbibacter pacificus</name>
    <dbReference type="NCBI Taxonomy" id="2996052"/>
    <lineage>
        <taxon>Bacteria</taxon>
        <taxon>Pseudomonadati</taxon>
        <taxon>Bacteroidota</taxon>
        <taxon>Flavobacteriia</taxon>
        <taxon>Flavobacteriales</taxon>
        <taxon>Flavobacteriaceae</taxon>
        <taxon>Galbibacter</taxon>
    </lineage>
</organism>
<dbReference type="EMBL" id="JAPMUA010000001">
    <property type="protein sequence ID" value="MDG3584812.1"/>
    <property type="molecule type" value="Genomic_DNA"/>
</dbReference>
<keyword evidence="7" id="KW-1185">Reference proteome</keyword>
<dbReference type="EC" id="5.2.1.8" evidence="4"/>
<evidence type="ECO:0000256" key="2">
    <source>
        <dbReference type="ARBA" id="ARBA00023110"/>
    </source>
</evidence>
<dbReference type="NCBIfam" id="TIGR03516">
    <property type="entry name" value="ppisom_GldI"/>
    <property type="match status" value="1"/>
</dbReference>
<evidence type="ECO:0000256" key="3">
    <source>
        <dbReference type="PROSITE-ProRule" id="PRU00277"/>
    </source>
</evidence>
<keyword evidence="3 4" id="KW-0413">Isomerase</keyword>
<dbReference type="RefSeq" id="WP_277898569.1">
    <property type="nucleotide sequence ID" value="NZ_JAPMUA010000001.1"/>
</dbReference>
<dbReference type="InterPro" id="IPR001179">
    <property type="entry name" value="PPIase_FKBP_dom"/>
</dbReference>
<dbReference type="Pfam" id="PF00254">
    <property type="entry name" value="FKBP_C"/>
    <property type="match status" value="1"/>
</dbReference>
<name>A0ABT6FNR6_9FLAO</name>
<accession>A0ABT6FNR6</accession>
<protein>
    <recommendedName>
        <fullName evidence="4">Peptidyl-prolyl cis-trans isomerase</fullName>
        <ecNumber evidence="4">5.2.1.8</ecNumber>
    </recommendedName>
</protein>
<dbReference type="Proteomes" id="UP001153642">
    <property type="component" value="Unassembled WGS sequence"/>
</dbReference>
<dbReference type="InterPro" id="IPR019869">
    <property type="entry name" value="Motility-assoc_PPIase_GldI"/>
</dbReference>
<comment type="similarity">
    <text evidence="4">Belongs to the FKBP-type PPIase family.</text>
</comment>
<dbReference type="InterPro" id="IPR046357">
    <property type="entry name" value="PPIase_dom_sf"/>
</dbReference>
<evidence type="ECO:0000256" key="1">
    <source>
        <dbReference type="ARBA" id="ARBA00000971"/>
    </source>
</evidence>